<evidence type="ECO:0000313" key="4">
    <source>
        <dbReference type="Proteomes" id="UP001285354"/>
    </source>
</evidence>
<evidence type="ECO:0000256" key="2">
    <source>
        <dbReference type="SAM" id="SignalP"/>
    </source>
</evidence>
<dbReference type="AlphaFoldDB" id="A0AAD9T143"/>
<protein>
    <submittedName>
        <fullName evidence="3">Uncharacterized protein</fullName>
    </submittedName>
</protein>
<feature type="region of interest" description="Disordered" evidence="1">
    <location>
        <begin position="197"/>
        <end position="271"/>
    </location>
</feature>
<feature type="chain" id="PRO_5042009459" evidence="2">
    <location>
        <begin position="16"/>
        <end position="271"/>
    </location>
</feature>
<dbReference type="PROSITE" id="PS51257">
    <property type="entry name" value="PROKAR_LIPOPROTEIN"/>
    <property type="match status" value="1"/>
</dbReference>
<sequence length="271" mass="29258">MKPSALLLLATSAYACMEFNGSFPFSPALPFEARIVDNGVTTCWIATTYAEHLALQQSLSPARHTKRSAGRKIALAARLRDAGATPAYFGSPFTRPKHAAVDEEHVDLSARPLPRGGLASAKYAEEEWEERMVWAPWQFECLAGYQARANVGLRSFVYAAHGQEFYFVPKVKEDIWGEKWVYGLRLWCRERDKSGNPVAKLTSAAEKKEGVEEEEGAGDGTGNGVASGGVRSGKGGNGQGASVQAASGHAANAQIAIPNSRETSKKQVDKN</sequence>
<proteinExistence type="predicted"/>
<evidence type="ECO:0000256" key="1">
    <source>
        <dbReference type="SAM" id="MobiDB-lite"/>
    </source>
</evidence>
<dbReference type="EMBL" id="JAUBYV010000004">
    <property type="protein sequence ID" value="KAK2627192.1"/>
    <property type="molecule type" value="Genomic_DNA"/>
</dbReference>
<dbReference type="Proteomes" id="UP001285354">
    <property type="component" value="Unassembled WGS sequence"/>
</dbReference>
<evidence type="ECO:0000313" key="3">
    <source>
        <dbReference type="EMBL" id="KAK2627192.1"/>
    </source>
</evidence>
<comment type="caution">
    <text evidence="3">The sequence shown here is derived from an EMBL/GenBank/DDBJ whole genome shotgun (WGS) entry which is preliminary data.</text>
</comment>
<keyword evidence="2" id="KW-0732">Signal</keyword>
<organism evidence="3 4">
    <name type="scientific">Diplocarpon rosae</name>
    <dbReference type="NCBI Taxonomy" id="946125"/>
    <lineage>
        <taxon>Eukaryota</taxon>
        <taxon>Fungi</taxon>
        <taxon>Dikarya</taxon>
        <taxon>Ascomycota</taxon>
        <taxon>Pezizomycotina</taxon>
        <taxon>Leotiomycetes</taxon>
        <taxon>Helotiales</taxon>
        <taxon>Drepanopezizaceae</taxon>
        <taxon>Diplocarpon</taxon>
    </lineage>
</organism>
<gene>
    <name evidence="3" type="ORF">QTJ16_003158</name>
</gene>
<feature type="signal peptide" evidence="2">
    <location>
        <begin position="1"/>
        <end position="15"/>
    </location>
</feature>
<keyword evidence="4" id="KW-1185">Reference proteome</keyword>
<accession>A0AAD9T143</accession>
<feature type="compositionally biased region" description="Basic and acidic residues" evidence="1">
    <location>
        <begin position="262"/>
        <end position="271"/>
    </location>
</feature>
<name>A0AAD9T143_9HELO</name>
<feature type="compositionally biased region" description="Gly residues" evidence="1">
    <location>
        <begin position="218"/>
        <end position="239"/>
    </location>
</feature>
<reference evidence="3" key="1">
    <citation type="submission" date="2023-06" db="EMBL/GenBank/DDBJ databases">
        <title>Draft genome of Marssonina rosae.</title>
        <authorList>
            <person name="Cheng Q."/>
        </authorList>
    </citation>
    <scope>NUCLEOTIDE SEQUENCE</scope>
    <source>
        <strain evidence="3">R4</strain>
    </source>
</reference>